<dbReference type="AlphaFoldDB" id="A0A951PUH9"/>
<dbReference type="EMBL" id="JAHHIF010000088">
    <property type="protein sequence ID" value="MBW4549242.1"/>
    <property type="molecule type" value="Genomic_DNA"/>
</dbReference>
<evidence type="ECO:0000256" key="6">
    <source>
        <dbReference type="SAM" id="Phobius"/>
    </source>
</evidence>
<feature type="transmembrane region" description="Helical" evidence="6">
    <location>
        <begin position="297"/>
        <end position="319"/>
    </location>
</feature>
<evidence type="ECO:0000256" key="3">
    <source>
        <dbReference type="ARBA" id="ARBA00022692"/>
    </source>
</evidence>
<comment type="subcellular location">
    <subcellularLocation>
        <location evidence="1">Cell membrane</location>
        <topology evidence="1">Multi-pass membrane protein</topology>
    </subcellularLocation>
</comment>
<comment type="caution">
    <text evidence="8">The sequence shown here is derived from an EMBL/GenBank/DDBJ whole genome shotgun (WGS) entry which is preliminary data.</text>
</comment>
<feature type="transmembrane region" description="Helical" evidence="6">
    <location>
        <begin position="268"/>
        <end position="291"/>
    </location>
</feature>
<evidence type="ECO:0000256" key="1">
    <source>
        <dbReference type="ARBA" id="ARBA00004651"/>
    </source>
</evidence>
<keyword evidence="3 6" id="KW-0812">Transmembrane</keyword>
<accession>A0A951PUH9</accession>
<sequence length="390" mass="40581">MLRDSRLLVLLAAGSLTSMVGGVVAPVLPEIVQQLQLNPGLAGNLVSMHCLTFALFSPLLGILADRIGKLRVLIPSLIFYALFGMVGALMQSFWPLLIARGLIGAASGGIAAASLGLLGTMYEGEERSQVMGFVTSTLTLAGIVFPLLGGWVGSTHWQYSFYLYGLALLLIPPVVSIFRHKSATPIQSVANSDRQKLGDVLRSPQILRLLLTLCLASVTVYAVVVYAPMYLKATIGASTTINGIVLASRAIGAAVISAFGARYLAKRFGMTGATTLGLGLMALTLMTIPLLRQLNQIIPAAVLFGVGLGTVMPALYGALADLAPSELRSSVLAVGTGAGYLGQFLCPILLGTVLSYSGLPEVFYSAASIALVTALLLMAPIGKKGIGTSG</sequence>
<feature type="transmembrane region" description="Helical" evidence="6">
    <location>
        <begin position="159"/>
        <end position="178"/>
    </location>
</feature>
<dbReference type="SUPFAM" id="SSF103473">
    <property type="entry name" value="MFS general substrate transporter"/>
    <property type="match status" value="1"/>
</dbReference>
<dbReference type="PANTHER" id="PTHR43124">
    <property type="entry name" value="PURINE EFFLUX PUMP PBUE"/>
    <property type="match status" value="1"/>
</dbReference>
<evidence type="ECO:0000256" key="2">
    <source>
        <dbReference type="ARBA" id="ARBA00022475"/>
    </source>
</evidence>
<proteinExistence type="predicted"/>
<dbReference type="GO" id="GO:0005886">
    <property type="term" value="C:plasma membrane"/>
    <property type="evidence" value="ECO:0007669"/>
    <property type="project" value="UniProtKB-SubCell"/>
</dbReference>
<protein>
    <submittedName>
        <fullName evidence="8">MFS transporter</fullName>
    </submittedName>
</protein>
<feature type="transmembrane region" description="Helical" evidence="6">
    <location>
        <begin position="130"/>
        <end position="153"/>
    </location>
</feature>
<feature type="transmembrane region" description="Helical" evidence="6">
    <location>
        <begin position="206"/>
        <end position="229"/>
    </location>
</feature>
<reference evidence="8" key="2">
    <citation type="journal article" date="2022" name="Microbiol. Resour. Announc.">
        <title>Metagenome Sequencing to Explore Phylogenomics of Terrestrial Cyanobacteria.</title>
        <authorList>
            <person name="Ward R.D."/>
            <person name="Stajich J.E."/>
            <person name="Johansen J.R."/>
            <person name="Huntemann M."/>
            <person name="Clum A."/>
            <person name="Foster B."/>
            <person name="Foster B."/>
            <person name="Roux S."/>
            <person name="Palaniappan K."/>
            <person name="Varghese N."/>
            <person name="Mukherjee S."/>
            <person name="Reddy T.B.K."/>
            <person name="Daum C."/>
            <person name="Copeland A."/>
            <person name="Chen I.A."/>
            <person name="Ivanova N.N."/>
            <person name="Kyrpides N.C."/>
            <person name="Shapiro N."/>
            <person name="Eloe-Fadrosh E.A."/>
            <person name="Pietrasiak N."/>
        </authorList>
    </citation>
    <scope>NUCLEOTIDE SEQUENCE</scope>
    <source>
        <strain evidence="8">CPER-KK1</strain>
    </source>
</reference>
<name>A0A951PUH9_9CYAN</name>
<dbReference type="InterPro" id="IPR036259">
    <property type="entry name" value="MFS_trans_sf"/>
</dbReference>
<dbReference type="InterPro" id="IPR020846">
    <property type="entry name" value="MFS_dom"/>
</dbReference>
<feature type="domain" description="Major facilitator superfamily (MFS) profile" evidence="7">
    <location>
        <begin position="6"/>
        <end position="385"/>
    </location>
</feature>
<dbReference type="InterPro" id="IPR011701">
    <property type="entry name" value="MFS"/>
</dbReference>
<organism evidence="8 9">
    <name type="scientific">Symplocastrum torsivum CPER-KK1</name>
    <dbReference type="NCBI Taxonomy" id="450513"/>
    <lineage>
        <taxon>Bacteria</taxon>
        <taxon>Bacillati</taxon>
        <taxon>Cyanobacteriota</taxon>
        <taxon>Cyanophyceae</taxon>
        <taxon>Oscillatoriophycideae</taxon>
        <taxon>Oscillatoriales</taxon>
        <taxon>Microcoleaceae</taxon>
        <taxon>Symplocastrum</taxon>
    </lineage>
</organism>
<dbReference type="Gene3D" id="1.20.1250.20">
    <property type="entry name" value="MFS general substrate transporter like domains"/>
    <property type="match status" value="1"/>
</dbReference>
<feature type="transmembrane region" description="Helical" evidence="6">
    <location>
        <begin position="362"/>
        <end position="381"/>
    </location>
</feature>
<dbReference type="GO" id="GO:0022857">
    <property type="term" value="F:transmembrane transporter activity"/>
    <property type="evidence" value="ECO:0007669"/>
    <property type="project" value="InterPro"/>
</dbReference>
<dbReference type="PROSITE" id="PS50850">
    <property type="entry name" value="MFS"/>
    <property type="match status" value="1"/>
</dbReference>
<evidence type="ECO:0000313" key="8">
    <source>
        <dbReference type="EMBL" id="MBW4549242.1"/>
    </source>
</evidence>
<feature type="transmembrane region" description="Helical" evidence="6">
    <location>
        <begin position="45"/>
        <end position="63"/>
    </location>
</feature>
<reference evidence="8" key="1">
    <citation type="submission" date="2021-05" db="EMBL/GenBank/DDBJ databases">
        <authorList>
            <person name="Pietrasiak N."/>
            <person name="Ward R."/>
            <person name="Stajich J.E."/>
            <person name="Kurbessoian T."/>
        </authorList>
    </citation>
    <scope>NUCLEOTIDE SEQUENCE</scope>
    <source>
        <strain evidence="8">CPER-KK1</strain>
    </source>
</reference>
<keyword evidence="5 6" id="KW-0472">Membrane</keyword>
<feature type="transmembrane region" description="Helical" evidence="6">
    <location>
        <begin position="70"/>
        <end position="90"/>
    </location>
</feature>
<dbReference type="Proteomes" id="UP000753908">
    <property type="component" value="Unassembled WGS sequence"/>
</dbReference>
<gene>
    <name evidence="8" type="ORF">KME25_33275</name>
</gene>
<keyword evidence="4 6" id="KW-1133">Transmembrane helix</keyword>
<evidence type="ECO:0000256" key="4">
    <source>
        <dbReference type="ARBA" id="ARBA00022989"/>
    </source>
</evidence>
<feature type="transmembrane region" description="Helical" evidence="6">
    <location>
        <begin position="241"/>
        <end position="261"/>
    </location>
</feature>
<evidence type="ECO:0000256" key="5">
    <source>
        <dbReference type="ARBA" id="ARBA00023136"/>
    </source>
</evidence>
<dbReference type="PANTHER" id="PTHR43124:SF3">
    <property type="entry name" value="CHLORAMPHENICOL EFFLUX PUMP RV0191"/>
    <property type="match status" value="1"/>
</dbReference>
<dbReference type="Pfam" id="PF07690">
    <property type="entry name" value="MFS_1"/>
    <property type="match status" value="1"/>
</dbReference>
<dbReference type="InterPro" id="IPR050189">
    <property type="entry name" value="MFS_Efflux_Transporters"/>
</dbReference>
<feature type="transmembrane region" description="Helical" evidence="6">
    <location>
        <begin position="96"/>
        <end position="118"/>
    </location>
</feature>
<evidence type="ECO:0000259" key="7">
    <source>
        <dbReference type="PROSITE" id="PS50850"/>
    </source>
</evidence>
<feature type="transmembrane region" description="Helical" evidence="6">
    <location>
        <begin position="331"/>
        <end position="356"/>
    </location>
</feature>
<evidence type="ECO:0000313" key="9">
    <source>
        <dbReference type="Proteomes" id="UP000753908"/>
    </source>
</evidence>
<keyword evidence="2" id="KW-1003">Cell membrane</keyword>